<comment type="caution">
    <text evidence="1">The sequence shown here is derived from an EMBL/GenBank/DDBJ whole genome shotgun (WGS) entry which is preliminary data.</text>
</comment>
<gene>
    <name evidence="1" type="ORF">FBZ95_10868</name>
</gene>
<protein>
    <submittedName>
        <fullName evidence="1">Uncharacterized protein</fullName>
    </submittedName>
</protein>
<accession>A0A560JP38</accession>
<dbReference type="Proteomes" id="UP000315914">
    <property type="component" value="Unassembled WGS sequence"/>
</dbReference>
<reference evidence="1 2" key="1">
    <citation type="submission" date="2019-06" db="EMBL/GenBank/DDBJ databases">
        <title>Genomic Encyclopedia of Type Strains, Phase IV (KMG-V): Genome sequencing to study the core and pangenomes of soil and plant-associated prokaryotes.</title>
        <authorList>
            <person name="Whitman W."/>
        </authorList>
    </citation>
    <scope>NUCLEOTIDE SEQUENCE [LARGE SCALE GENOMIC DNA]</scope>
    <source>
        <strain evidence="1 2">BR 10556</strain>
    </source>
</reference>
<dbReference type="EMBL" id="VITW01000008">
    <property type="protein sequence ID" value="TWB70070.1"/>
    <property type="molecule type" value="Genomic_DNA"/>
</dbReference>
<name>A0A560JP38_9BRAD</name>
<evidence type="ECO:0000313" key="1">
    <source>
        <dbReference type="EMBL" id="TWB70070.1"/>
    </source>
</evidence>
<keyword evidence="2" id="KW-1185">Reference proteome</keyword>
<sequence>MARLVANACVLAMFRENARRIRGNFKQFSRKGELASRLARLYSRNRDRYDPPAIRPTSTER</sequence>
<evidence type="ECO:0000313" key="2">
    <source>
        <dbReference type="Proteomes" id="UP000315914"/>
    </source>
</evidence>
<proteinExistence type="predicted"/>
<dbReference type="AlphaFoldDB" id="A0A560JP38"/>
<organism evidence="1 2">
    <name type="scientific">Bradyrhizobium sacchari</name>
    <dbReference type="NCBI Taxonomy" id="1399419"/>
    <lineage>
        <taxon>Bacteria</taxon>
        <taxon>Pseudomonadati</taxon>
        <taxon>Pseudomonadota</taxon>
        <taxon>Alphaproteobacteria</taxon>
        <taxon>Hyphomicrobiales</taxon>
        <taxon>Nitrobacteraceae</taxon>
        <taxon>Bradyrhizobium</taxon>
    </lineage>
</organism>